<dbReference type="InterPro" id="IPR013744">
    <property type="entry name" value="SidJ"/>
</dbReference>
<protein>
    <recommendedName>
        <fullName evidence="3">DUF1749-domain-containing protein</fullName>
    </recommendedName>
</protein>
<dbReference type="EMBL" id="ML979134">
    <property type="protein sequence ID" value="KAF1918436.1"/>
    <property type="molecule type" value="Genomic_DNA"/>
</dbReference>
<dbReference type="OrthoDB" id="10034502at2759"/>
<evidence type="ECO:0000313" key="1">
    <source>
        <dbReference type="EMBL" id="KAF1918436.1"/>
    </source>
</evidence>
<dbReference type="PANTHER" id="PTHR31591">
    <property type="entry name" value="UPF0613 PROTEIN PB24D3.06C"/>
    <property type="match status" value="1"/>
</dbReference>
<accession>A0A6A5QV55</accession>
<dbReference type="Proteomes" id="UP000800096">
    <property type="component" value="Unassembled WGS sequence"/>
</dbReference>
<reference evidence="1" key="1">
    <citation type="journal article" date="2020" name="Stud. Mycol.">
        <title>101 Dothideomycetes genomes: a test case for predicting lifestyles and emergence of pathogens.</title>
        <authorList>
            <person name="Haridas S."/>
            <person name="Albert R."/>
            <person name="Binder M."/>
            <person name="Bloem J."/>
            <person name="Labutti K."/>
            <person name="Salamov A."/>
            <person name="Andreopoulos B."/>
            <person name="Baker S."/>
            <person name="Barry K."/>
            <person name="Bills G."/>
            <person name="Bluhm B."/>
            <person name="Cannon C."/>
            <person name="Castanera R."/>
            <person name="Culley D."/>
            <person name="Daum C."/>
            <person name="Ezra D."/>
            <person name="Gonzalez J."/>
            <person name="Henrissat B."/>
            <person name="Kuo A."/>
            <person name="Liang C."/>
            <person name="Lipzen A."/>
            <person name="Lutzoni F."/>
            <person name="Magnuson J."/>
            <person name="Mondo S."/>
            <person name="Nolan M."/>
            <person name="Ohm R."/>
            <person name="Pangilinan J."/>
            <person name="Park H.-J."/>
            <person name="Ramirez L."/>
            <person name="Alfaro M."/>
            <person name="Sun H."/>
            <person name="Tritt A."/>
            <person name="Yoshinaga Y."/>
            <person name="Zwiers L.-H."/>
            <person name="Turgeon B."/>
            <person name="Goodwin S."/>
            <person name="Spatafora J."/>
            <person name="Crous P."/>
            <person name="Grigoriev I."/>
        </authorList>
    </citation>
    <scope>NUCLEOTIDE SEQUENCE</scope>
    <source>
        <strain evidence="1">HMLAC05119</strain>
    </source>
</reference>
<dbReference type="SUPFAM" id="SSF53474">
    <property type="entry name" value="alpha/beta-Hydrolases"/>
    <property type="match status" value="1"/>
</dbReference>
<keyword evidence="2" id="KW-1185">Reference proteome</keyword>
<dbReference type="AlphaFoldDB" id="A0A6A5QV55"/>
<dbReference type="Pfam" id="PF08538">
    <property type="entry name" value="DUF1749"/>
    <property type="match status" value="1"/>
</dbReference>
<evidence type="ECO:0008006" key="3">
    <source>
        <dbReference type="Google" id="ProtNLM"/>
    </source>
</evidence>
<evidence type="ECO:0000313" key="2">
    <source>
        <dbReference type="Proteomes" id="UP000800096"/>
    </source>
</evidence>
<proteinExistence type="predicted"/>
<gene>
    <name evidence="1" type="ORF">BDU57DRAFT_199031</name>
</gene>
<dbReference type="Gene3D" id="3.40.50.1820">
    <property type="entry name" value="alpha/beta hydrolase"/>
    <property type="match status" value="1"/>
</dbReference>
<sequence>MAHPGTLHKYNKKLVAFEHASTTTPSSTPNTLIWIGGLGDGLLTVEYPTSIAASLPPTWRLAEILLRSSYNGWATGRLSRDAREIAECVRYFQALRPQGKVVLMGHSTGCQDIMEYLVGADSANHPPIDGAVLQGGVSDREAWDFMLESEQEKTDLQGIVAKARDMIDRGDGMGIVDVKRNVVAEGLGAPISAYRTFSLLAKGGDDDYFSTDLGDGHCQTTFGRIPERTTICFLLGSEDPYVAKRVHKKALLERWGRIIKEGGGRVDEENGGVVEGAHHNLNGDPEDVVADLVERVKRFLEGVEGREGGAGGARL</sequence>
<dbReference type="InterPro" id="IPR029058">
    <property type="entry name" value="AB_hydrolase_fold"/>
</dbReference>
<name>A0A6A5QV55_AMPQU</name>
<dbReference type="PANTHER" id="PTHR31591:SF7">
    <property type="entry name" value="DUF1749-DOMAIN-CONTAINING PROTEIN"/>
    <property type="match status" value="1"/>
</dbReference>
<organism evidence="1 2">
    <name type="scientific">Ampelomyces quisqualis</name>
    <name type="common">Powdery mildew agent</name>
    <dbReference type="NCBI Taxonomy" id="50730"/>
    <lineage>
        <taxon>Eukaryota</taxon>
        <taxon>Fungi</taxon>
        <taxon>Dikarya</taxon>
        <taxon>Ascomycota</taxon>
        <taxon>Pezizomycotina</taxon>
        <taxon>Dothideomycetes</taxon>
        <taxon>Pleosporomycetidae</taxon>
        <taxon>Pleosporales</taxon>
        <taxon>Pleosporineae</taxon>
        <taxon>Phaeosphaeriaceae</taxon>
        <taxon>Ampelomyces</taxon>
    </lineage>
</organism>